<dbReference type="AlphaFoldDB" id="A0A9P4JXD7"/>
<evidence type="ECO:0000313" key="1">
    <source>
        <dbReference type="EMBL" id="KAF2206096.1"/>
    </source>
</evidence>
<dbReference type="EMBL" id="ML993846">
    <property type="protein sequence ID" value="KAF2206096.1"/>
    <property type="molecule type" value="Genomic_DNA"/>
</dbReference>
<comment type="caution">
    <text evidence="1">The sequence shown here is derived from an EMBL/GenBank/DDBJ whole genome shotgun (WGS) entry which is preliminary data.</text>
</comment>
<protein>
    <submittedName>
        <fullName evidence="1">Uncharacterized protein</fullName>
    </submittedName>
</protein>
<dbReference type="Proteomes" id="UP000799536">
    <property type="component" value="Unassembled WGS sequence"/>
</dbReference>
<sequence>MCKSTIHGKRYLCKSTIHGKSYLCKSTVQGKNYLCKSTVHGKSYLYKSTVYGKSYLCKSTVRGKSYSVLADIDISCPCLTDGHAITTAQHTSTFSVTSLQCIGAGTVALLHGTGKSPSI</sequence>
<gene>
    <name evidence="1" type="ORF">GQ43DRAFT_3693</name>
</gene>
<accession>A0A9P4JXD7</accession>
<evidence type="ECO:0000313" key="2">
    <source>
        <dbReference type="Proteomes" id="UP000799536"/>
    </source>
</evidence>
<name>A0A9P4JXD7_9PLEO</name>
<reference evidence="1" key="1">
    <citation type="journal article" date="2020" name="Stud. Mycol.">
        <title>101 Dothideomycetes genomes: a test case for predicting lifestyles and emergence of pathogens.</title>
        <authorList>
            <person name="Haridas S."/>
            <person name="Albert R."/>
            <person name="Binder M."/>
            <person name="Bloem J."/>
            <person name="Labutti K."/>
            <person name="Salamov A."/>
            <person name="Andreopoulos B."/>
            <person name="Baker S."/>
            <person name="Barry K."/>
            <person name="Bills G."/>
            <person name="Bluhm B."/>
            <person name="Cannon C."/>
            <person name="Castanera R."/>
            <person name="Culley D."/>
            <person name="Daum C."/>
            <person name="Ezra D."/>
            <person name="Gonzalez J."/>
            <person name="Henrissat B."/>
            <person name="Kuo A."/>
            <person name="Liang C."/>
            <person name="Lipzen A."/>
            <person name="Lutzoni F."/>
            <person name="Magnuson J."/>
            <person name="Mondo S."/>
            <person name="Nolan M."/>
            <person name="Ohm R."/>
            <person name="Pangilinan J."/>
            <person name="Park H.-J."/>
            <person name="Ramirez L."/>
            <person name="Alfaro M."/>
            <person name="Sun H."/>
            <person name="Tritt A."/>
            <person name="Yoshinaga Y."/>
            <person name="Zwiers L.-H."/>
            <person name="Turgeon B."/>
            <person name="Goodwin S."/>
            <person name="Spatafora J."/>
            <person name="Crous P."/>
            <person name="Grigoriev I."/>
        </authorList>
    </citation>
    <scope>NUCLEOTIDE SEQUENCE</scope>
    <source>
        <strain evidence="1">ATCC 74209</strain>
    </source>
</reference>
<keyword evidence="2" id="KW-1185">Reference proteome</keyword>
<proteinExistence type="predicted"/>
<organism evidence="1 2">
    <name type="scientific">Delitschia confertaspora ATCC 74209</name>
    <dbReference type="NCBI Taxonomy" id="1513339"/>
    <lineage>
        <taxon>Eukaryota</taxon>
        <taxon>Fungi</taxon>
        <taxon>Dikarya</taxon>
        <taxon>Ascomycota</taxon>
        <taxon>Pezizomycotina</taxon>
        <taxon>Dothideomycetes</taxon>
        <taxon>Pleosporomycetidae</taxon>
        <taxon>Pleosporales</taxon>
        <taxon>Delitschiaceae</taxon>
        <taxon>Delitschia</taxon>
    </lineage>
</organism>